<evidence type="ECO:0000313" key="10">
    <source>
        <dbReference type="EMBL" id="HJB81032.1"/>
    </source>
</evidence>
<gene>
    <name evidence="10" type="ORF">H9712_08600</name>
</gene>
<dbReference type="EMBL" id="DWXO01000081">
    <property type="protein sequence ID" value="HJB81032.1"/>
    <property type="molecule type" value="Genomic_DNA"/>
</dbReference>
<comment type="cofactor">
    <cofactor evidence="8">
        <name>tungstopterin</name>
        <dbReference type="ChEBI" id="CHEBI:30402"/>
    </cofactor>
</comment>
<evidence type="ECO:0000256" key="2">
    <source>
        <dbReference type="ARBA" id="ARBA00011032"/>
    </source>
</evidence>
<dbReference type="Pfam" id="PF02730">
    <property type="entry name" value="AFOR_N"/>
    <property type="match status" value="1"/>
</dbReference>
<dbReference type="InterPro" id="IPR001203">
    <property type="entry name" value="OxRdtase_Ald_Fedxn_C"/>
</dbReference>
<keyword evidence="5" id="KW-0560">Oxidoreductase</keyword>
<evidence type="ECO:0000256" key="1">
    <source>
        <dbReference type="ARBA" id="ARBA00001966"/>
    </source>
</evidence>
<dbReference type="Pfam" id="PF01314">
    <property type="entry name" value="AFOR_C"/>
    <property type="match status" value="1"/>
</dbReference>
<keyword evidence="3" id="KW-0004">4Fe-4S</keyword>
<dbReference type="InterPro" id="IPR051919">
    <property type="entry name" value="W-dependent_AOR"/>
</dbReference>
<evidence type="ECO:0000256" key="3">
    <source>
        <dbReference type="ARBA" id="ARBA00022485"/>
    </source>
</evidence>
<proteinExistence type="inferred from homology"/>
<dbReference type="PANTHER" id="PTHR30038:SF0">
    <property type="entry name" value="TUNGSTEN-CONTAINING ALDEHYDE FERREDOXIN OXIDOREDUCTASE"/>
    <property type="match status" value="1"/>
</dbReference>
<dbReference type="SUPFAM" id="SSF48310">
    <property type="entry name" value="Aldehyde ferredoxin oxidoreductase, C-terminal domains"/>
    <property type="match status" value="1"/>
</dbReference>
<protein>
    <submittedName>
        <fullName evidence="10">Aldehyde ferredoxin oxidoreductase family protein</fullName>
    </submittedName>
</protein>
<dbReference type="Proteomes" id="UP000823921">
    <property type="component" value="Unassembled WGS sequence"/>
</dbReference>
<evidence type="ECO:0000256" key="5">
    <source>
        <dbReference type="ARBA" id="ARBA00023002"/>
    </source>
</evidence>
<evidence type="ECO:0000313" key="11">
    <source>
        <dbReference type="Proteomes" id="UP000823921"/>
    </source>
</evidence>
<evidence type="ECO:0000256" key="4">
    <source>
        <dbReference type="ARBA" id="ARBA00022723"/>
    </source>
</evidence>
<dbReference type="InterPro" id="IPR036021">
    <property type="entry name" value="Tungsten_al_ferr_oxy-like_C"/>
</dbReference>
<feature type="domain" description="Aldehyde ferredoxin oxidoreductase N-terminal" evidence="9">
    <location>
        <begin position="5"/>
        <end position="207"/>
    </location>
</feature>
<reference evidence="10" key="2">
    <citation type="submission" date="2021-04" db="EMBL/GenBank/DDBJ databases">
        <authorList>
            <person name="Gilroy R."/>
        </authorList>
    </citation>
    <scope>NUCLEOTIDE SEQUENCE</scope>
    <source>
        <strain evidence="10">CHK192-8294</strain>
    </source>
</reference>
<dbReference type="InterPro" id="IPR036503">
    <property type="entry name" value="Ald_Fedxn_OxRdtase_N_sf"/>
</dbReference>
<accession>A0A9D2SB64</accession>
<dbReference type="InterPro" id="IPR013983">
    <property type="entry name" value="Ald_Fedxn_OxRdtase_N"/>
</dbReference>
<dbReference type="SMART" id="SM00790">
    <property type="entry name" value="AFOR_N"/>
    <property type="match status" value="1"/>
</dbReference>
<keyword evidence="6" id="KW-0408">Iron</keyword>
<evidence type="ECO:0000256" key="7">
    <source>
        <dbReference type="ARBA" id="ARBA00023014"/>
    </source>
</evidence>
<dbReference type="AlphaFoldDB" id="A0A9D2SB64"/>
<dbReference type="InterPro" id="IPR013985">
    <property type="entry name" value="Ald_Fedxn_OxRdtase_dom3"/>
</dbReference>
<dbReference type="GO" id="GO:0016625">
    <property type="term" value="F:oxidoreductase activity, acting on the aldehyde or oxo group of donors, iron-sulfur protein as acceptor"/>
    <property type="evidence" value="ECO:0007669"/>
    <property type="project" value="InterPro"/>
</dbReference>
<dbReference type="Gene3D" id="1.10.599.10">
    <property type="entry name" value="Aldehyde Ferredoxin Oxidoreductase Protein, subunit A, domain 3"/>
    <property type="match status" value="1"/>
</dbReference>
<reference evidence="10" key="1">
    <citation type="journal article" date="2021" name="PeerJ">
        <title>Extensive microbial diversity within the chicken gut microbiome revealed by metagenomics and culture.</title>
        <authorList>
            <person name="Gilroy R."/>
            <person name="Ravi A."/>
            <person name="Getino M."/>
            <person name="Pursley I."/>
            <person name="Horton D.L."/>
            <person name="Alikhan N.F."/>
            <person name="Baker D."/>
            <person name="Gharbi K."/>
            <person name="Hall N."/>
            <person name="Watson M."/>
            <person name="Adriaenssens E.M."/>
            <person name="Foster-Nyarko E."/>
            <person name="Jarju S."/>
            <person name="Secka A."/>
            <person name="Antonio M."/>
            <person name="Oren A."/>
            <person name="Chaudhuri R.R."/>
            <person name="La Ragione R."/>
            <person name="Hildebrand F."/>
            <person name="Pallen M.J."/>
        </authorList>
    </citation>
    <scope>NUCLEOTIDE SEQUENCE</scope>
    <source>
        <strain evidence="10">CHK192-8294</strain>
    </source>
</reference>
<dbReference type="Gene3D" id="1.10.569.10">
    <property type="entry name" value="Aldehyde Ferredoxin Oxidoreductase Protein, subunit A, domain 2"/>
    <property type="match status" value="1"/>
</dbReference>
<dbReference type="GO" id="GO:0046872">
    <property type="term" value="F:metal ion binding"/>
    <property type="evidence" value="ECO:0007669"/>
    <property type="project" value="UniProtKB-KW"/>
</dbReference>
<dbReference type="InterPro" id="IPR013984">
    <property type="entry name" value="Ald_Fedxn_OxRdtase_dom2"/>
</dbReference>
<dbReference type="SUPFAM" id="SSF56228">
    <property type="entry name" value="Aldehyde ferredoxin oxidoreductase, N-terminal domain"/>
    <property type="match status" value="1"/>
</dbReference>
<evidence type="ECO:0000256" key="8">
    <source>
        <dbReference type="ARBA" id="ARBA00049934"/>
    </source>
</evidence>
<organism evidence="10 11">
    <name type="scientific">Candidatus Flavonifractor intestinigallinarum</name>
    <dbReference type="NCBI Taxonomy" id="2838586"/>
    <lineage>
        <taxon>Bacteria</taxon>
        <taxon>Bacillati</taxon>
        <taxon>Bacillota</taxon>
        <taxon>Clostridia</taxon>
        <taxon>Eubacteriales</taxon>
        <taxon>Oscillospiraceae</taxon>
        <taxon>Flavonifractor</taxon>
    </lineage>
</organism>
<comment type="cofactor">
    <cofactor evidence="1">
        <name>[4Fe-4S] cluster</name>
        <dbReference type="ChEBI" id="CHEBI:49883"/>
    </cofactor>
</comment>
<dbReference type="GO" id="GO:0051539">
    <property type="term" value="F:4 iron, 4 sulfur cluster binding"/>
    <property type="evidence" value="ECO:0007669"/>
    <property type="project" value="UniProtKB-KW"/>
</dbReference>
<dbReference type="GO" id="GO:0009055">
    <property type="term" value="F:electron transfer activity"/>
    <property type="evidence" value="ECO:0007669"/>
    <property type="project" value="InterPro"/>
</dbReference>
<sequence>MGNGYTGTILRIDLAAGSIRREPLNQKNAQEYVGARGLGTKYYCDECDPNCDPLGPDNKLIFMTGPLTGTCATSSGRYNAVAKSPLTGTIGAANSGGHFGPELKYAGYDGIIFEHCSEMPVYLYINDGTVELRDAAHLWGKDVFETTDLLREELGDEFRIACIAPAGETGCLFSAIMNDKHRAAGRGGMGTVMGSKKLKAIAVRGTGSVTVARPEAFFEACVDARAKLKAHPVTGAGLSAYGTQILVNIVNATGGLPLRNGRDGSVYDLADDISGETLAAKYLLRNKGCFGCSIGCGRAVEIKEGPFASKGEGPEYEAGWSFGADCGINDLAAVCDANFLCNQYGIDPITMGATVACAMELFELGAIPESDIGFPLRFGDAAAMVKAVEMTCKGEGFGKIMGLGSYRMAEKYGHPELSMSVKKQEMPAYDGRAIQGIGLEYATSNRGGCHVRGYMISPEVLGIPMKMDPLVTEGKAGLLKTFQDLTALVDATGICLFTTFGIGLPEVAAQYREAVGSDESDEEILLKGERIWNLEKQFNIAAGVEKDTLPPRLLREKLPEGPAAGKVNDLYTMLAEYYAARGWTAEGVPTPEKLASLNLK</sequence>
<keyword evidence="4" id="KW-0479">Metal-binding</keyword>
<name>A0A9D2SB64_9FIRM</name>
<evidence type="ECO:0000259" key="9">
    <source>
        <dbReference type="SMART" id="SM00790"/>
    </source>
</evidence>
<keyword evidence="7" id="KW-0411">Iron-sulfur</keyword>
<comment type="similarity">
    <text evidence="2">Belongs to the AOR/FOR family.</text>
</comment>
<evidence type="ECO:0000256" key="6">
    <source>
        <dbReference type="ARBA" id="ARBA00023004"/>
    </source>
</evidence>
<dbReference type="Gene3D" id="3.60.9.10">
    <property type="entry name" value="Aldehyde ferredoxin oxidoreductase, N-terminal domain"/>
    <property type="match status" value="1"/>
</dbReference>
<dbReference type="PANTHER" id="PTHR30038">
    <property type="entry name" value="ALDEHYDE FERREDOXIN OXIDOREDUCTASE"/>
    <property type="match status" value="1"/>
</dbReference>
<comment type="caution">
    <text evidence="10">The sequence shown here is derived from an EMBL/GenBank/DDBJ whole genome shotgun (WGS) entry which is preliminary data.</text>
</comment>